<proteinExistence type="predicted"/>
<gene>
    <name evidence="2" type="ORF">DESUT3_31030</name>
</gene>
<dbReference type="RefSeq" id="WP_221249417.1">
    <property type="nucleotide sequence ID" value="NZ_AP024355.1"/>
</dbReference>
<dbReference type="Gene3D" id="1.20.1260.10">
    <property type="match status" value="1"/>
</dbReference>
<keyword evidence="3" id="KW-1185">Reference proteome</keyword>
<dbReference type="InterPro" id="IPR009078">
    <property type="entry name" value="Ferritin-like_SF"/>
</dbReference>
<sequence>MNVYRCRICGDASMESEKPTHCPFCGAHQKHTTEAAEFVPLGTGELAKKSRENLLRALELQTGNSAFYRGASKVADTPQGKALFSALARIAAVHAEITCRILGAARPEELYETGACSPSHKENLAECHKRKERALHLYRRFLDEATEERVRQVLEAFIEIEADHLALVG</sequence>
<dbReference type="InterPro" id="IPR012347">
    <property type="entry name" value="Ferritin-like"/>
</dbReference>
<dbReference type="CDD" id="cd00350">
    <property type="entry name" value="rubredoxin_like"/>
    <property type="match status" value="1"/>
</dbReference>
<dbReference type="Pfam" id="PF02915">
    <property type="entry name" value="Rubrerythrin"/>
    <property type="match status" value="1"/>
</dbReference>
<dbReference type="Proteomes" id="UP001319827">
    <property type="component" value="Chromosome"/>
</dbReference>
<reference evidence="2 3" key="1">
    <citation type="journal article" date="2016" name="C (Basel)">
        <title>Selective Growth of and Electricity Production by Marine Exoelectrogenic Bacteria in Self-Aggregated Hydrogel of Microbially Reduced Graphene Oxide.</title>
        <authorList>
            <person name="Yoshida N."/>
            <person name="Goto Y."/>
            <person name="Miyata Y."/>
        </authorList>
    </citation>
    <scope>NUCLEOTIDE SEQUENCE [LARGE SCALE GENOMIC DNA]</scope>
    <source>
        <strain evidence="2 3">NIT-T3</strain>
    </source>
</reference>
<feature type="domain" description="Rubrerythrin diiron-binding" evidence="1">
    <location>
        <begin position="52"/>
        <end position="166"/>
    </location>
</feature>
<protein>
    <recommendedName>
        <fullName evidence="1">Rubrerythrin diiron-binding domain-containing protein</fullName>
    </recommendedName>
</protein>
<dbReference type="SUPFAM" id="SSF57802">
    <property type="entry name" value="Rubredoxin-like"/>
    <property type="match status" value="1"/>
</dbReference>
<dbReference type="SUPFAM" id="SSF47240">
    <property type="entry name" value="Ferritin-like"/>
    <property type="match status" value="1"/>
</dbReference>
<organism evidence="2 3">
    <name type="scientific">Desulfuromonas versatilis</name>
    <dbReference type="NCBI Taxonomy" id="2802975"/>
    <lineage>
        <taxon>Bacteria</taxon>
        <taxon>Pseudomonadati</taxon>
        <taxon>Thermodesulfobacteriota</taxon>
        <taxon>Desulfuromonadia</taxon>
        <taxon>Desulfuromonadales</taxon>
        <taxon>Desulfuromonadaceae</taxon>
        <taxon>Desulfuromonas</taxon>
    </lineage>
</organism>
<dbReference type="Gene3D" id="2.20.28.10">
    <property type="match status" value="1"/>
</dbReference>
<evidence type="ECO:0000259" key="1">
    <source>
        <dbReference type="Pfam" id="PF02915"/>
    </source>
</evidence>
<dbReference type="InterPro" id="IPR003251">
    <property type="entry name" value="Rr_diiron-bd_dom"/>
</dbReference>
<evidence type="ECO:0000313" key="2">
    <source>
        <dbReference type="EMBL" id="BCR06034.1"/>
    </source>
</evidence>
<evidence type="ECO:0000313" key="3">
    <source>
        <dbReference type="Proteomes" id="UP001319827"/>
    </source>
</evidence>
<reference evidence="2 3" key="2">
    <citation type="journal article" date="2021" name="Int. J. Syst. Evol. Microbiol.">
        <title>Isolation and Polyphasic Characterization of Desulfuromonas versatilis sp. Nov., an Electrogenic Bacteria Capable of Versatile Metabolism Isolated from a Graphene Oxide-Reducing Enrichment Culture.</title>
        <authorList>
            <person name="Xie L."/>
            <person name="Yoshida N."/>
            <person name="Ishii S."/>
            <person name="Meng L."/>
        </authorList>
    </citation>
    <scope>NUCLEOTIDE SEQUENCE [LARGE SCALE GENOMIC DNA]</scope>
    <source>
        <strain evidence="2 3">NIT-T3</strain>
    </source>
</reference>
<accession>A0ABM8HVK5</accession>
<name>A0ABM8HVK5_9BACT</name>
<dbReference type="EMBL" id="AP024355">
    <property type="protein sequence ID" value="BCR06034.1"/>
    <property type="molecule type" value="Genomic_DNA"/>
</dbReference>